<sequence>TEVPLVPELEASDFEVFRASDLIFSDSEQLLSSELFFPDPEELGSSELSASRSLRSSVSFPRTPNFFPLHFG</sequence>
<proteinExistence type="predicted"/>
<feature type="non-terminal residue" evidence="1">
    <location>
        <position position="1"/>
    </location>
</feature>
<dbReference type="EMBL" id="ASHM01106850">
    <property type="protein sequence ID" value="PNX68920.1"/>
    <property type="molecule type" value="Genomic_DNA"/>
</dbReference>
<dbReference type="Proteomes" id="UP000236291">
    <property type="component" value="Unassembled WGS sequence"/>
</dbReference>
<organism evidence="1 2">
    <name type="scientific">Trifolium pratense</name>
    <name type="common">Red clover</name>
    <dbReference type="NCBI Taxonomy" id="57577"/>
    <lineage>
        <taxon>Eukaryota</taxon>
        <taxon>Viridiplantae</taxon>
        <taxon>Streptophyta</taxon>
        <taxon>Embryophyta</taxon>
        <taxon>Tracheophyta</taxon>
        <taxon>Spermatophyta</taxon>
        <taxon>Magnoliopsida</taxon>
        <taxon>eudicotyledons</taxon>
        <taxon>Gunneridae</taxon>
        <taxon>Pentapetalae</taxon>
        <taxon>rosids</taxon>
        <taxon>fabids</taxon>
        <taxon>Fabales</taxon>
        <taxon>Fabaceae</taxon>
        <taxon>Papilionoideae</taxon>
        <taxon>50 kb inversion clade</taxon>
        <taxon>NPAAA clade</taxon>
        <taxon>Hologalegina</taxon>
        <taxon>IRL clade</taxon>
        <taxon>Trifolieae</taxon>
        <taxon>Trifolium</taxon>
    </lineage>
</organism>
<gene>
    <name evidence="1" type="ORF">L195_g056428</name>
</gene>
<comment type="caution">
    <text evidence="1">The sequence shown here is derived from an EMBL/GenBank/DDBJ whole genome shotgun (WGS) entry which is preliminary data.</text>
</comment>
<name>A0A2K3KRK6_TRIPR</name>
<evidence type="ECO:0000313" key="1">
    <source>
        <dbReference type="EMBL" id="PNX68920.1"/>
    </source>
</evidence>
<evidence type="ECO:0000313" key="2">
    <source>
        <dbReference type="Proteomes" id="UP000236291"/>
    </source>
</evidence>
<feature type="non-terminal residue" evidence="1">
    <location>
        <position position="72"/>
    </location>
</feature>
<accession>A0A2K3KRK6</accession>
<reference evidence="1 2" key="2">
    <citation type="journal article" date="2017" name="Front. Plant Sci.">
        <title>Gene Classification and Mining of Molecular Markers Useful in Red Clover (Trifolium pratense) Breeding.</title>
        <authorList>
            <person name="Istvanek J."/>
            <person name="Dluhosova J."/>
            <person name="Dluhos P."/>
            <person name="Patkova L."/>
            <person name="Nedelnik J."/>
            <person name="Repkova J."/>
        </authorList>
    </citation>
    <scope>NUCLEOTIDE SEQUENCE [LARGE SCALE GENOMIC DNA]</scope>
    <source>
        <strain evidence="2">cv. Tatra</strain>
        <tissue evidence="1">Young leaves</tissue>
    </source>
</reference>
<dbReference type="AlphaFoldDB" id="A0A2K3KRK6"/>
<reference evidence="1 2" key="1">
    <citation type="journal article" date="2014" name="Am. J. Bot.">
        <title>Genome assembly and annotation for red clover (Trifolium pratense; Fabaceae).</title>
        <authorList>
            <person name="Istvanek J."/>
            <person name="Jaros M."/>
            <person name="Krenek A."/>
            <person name="Repkova J."/>
        </authorList>
    </citation>
    <scope>NUCLEOTIDE SEQUENCE [LARGE SCALE GENOMIC DNA]</scope>
    <source>
        <strain evidence="2">cv. Tatra</strain>
        <tissue evidence="1">Young leaves</tissue>
    </source>
</reference>
<protein>
    <submittedName>
        <fullName evidence="1">Uncharacterized protein</fullName>
    </submittedName>
</protein>